<dbReference type="InterPro" id="IPR018201">
    <property type="entry name" value="Ketoacyl_synth_AS"/>
</dbReference>
<dbReference type="SMART" id="SM00827">
    <property type="entry name" value="PKS_AT"/>
    <property type="match status" value="1"/>
</dbReference>
<comment type="caution">
    <text evidence="12">The sequence shown here is derived from an EMBL/GenBank/DDBJ whole genome shotgun (WGS) entry which is preliminary data.</text>
</comment>
<feature type="domain" description="PKS/mFAS DH" evidence="11">
    <location>
        <begin position="1320"/>
        <end position="1618"/>
    </location>
</feature>
<dbReference type="Gene3D" id="3.30.70.250">
    <property type="entry name" value="Malonyl-CoA ACP transacylase, ACP-binding"/>
    <property type="match status" value="1"/>
</dbReference>
<evidence type="ECO:0000259" key="9">
    <source>
        <dbReference type="PROSITE" id="PS50075"/>
    </source>
</evidence>
<dbReference type="InterPro" id="IPR016036">
    <property type="entry name" value="Malonyl_transacylase_ACP-bd"/>
</dbReference>
<keyword evidence="6" id="KW-0511">Multifunctional enzyme</keyword>
<dbReference type="GO" id="GO:0008168">
    <property type="term" value="F:methyltransferase activity"/>
    <property type="evidence" value="ECO:0007669"/>
    <property type="project" value="UniProtKB-KW"/>
</dbReference>
<keyword evidence="5" id="KW-0808">Transferase</keyword>
<dbReference type="SUPFAM" id="SSF53474">
    <property type="entry name" value="alpha/beta-Hydrolases"/>
    <property type="match status" value="1"/>
</dbReference>
<accession>A0A8H3EY91</accession>
<feature type="region of interest" description="Disordered" evidence="8">
    <location>
        <begin position="1625"/>
        <end position="1683"/>
    </location>
</feature>
<dbReference type="SMART" id="SM00825">
    <property type="entry name" value="PKS_KS"/>
    <property type="match status" value="1"/>
</dbReference>
<dbReference type="GO" id="GO:0006633">
    <property type="term" value="P:fatty acid biosynthetic process"/>
    <property type="evidence" value="ECO:0007669"/>
    <property type="project" value="InterPro"/>
</dbReference>
<dbReference type="EMBL" id="CAJPDS010000013">
    <property type="protein sequence ID" value="CAF9913830.1"/>
    <property type="molecule type" value="Genomic_DNA"/>
</dbReference>
<feature type="region of interest" description="C-terminal hotdog fold" evidence="7">
    <location>
        <begin position="1467"/>
        <end position="1618"/>
    </location>
</feature>
<dbReference type="SUPFAM" id="SSF47336">
    <property type="entry name" value="ACP-like"/>
    <property type="match status" value="1"/>
</dbReference>
<feature type="domain" description="Carrier" evidence="9">
    <location>
        <begin position="1683"/>
        <end position="1768"/>
    </location>
</feature>
<dbReference type="Pfam" id="PF00109">
    <property type="entry name" value="ketoacyl-synt"/>
    <property type="match status" value="1"/>
</dbReference>
<evidence type="ECO:0000256" key="6">
    <source>
        <dbReference type="ARBA" id="ARBA00023268"/>
    </source>
</evidence>
<dbReference type="InterPro" id="IPR009081">
    <property type="entry name" value="PP-bd_ACP"/>
</dbReference>
<dbReference type="GO" id="GO:0004312">
    <property type="term" value="F:fatty acid synthase activity"/>
    <property type="evidence" value="ECO:0007669"/>
    <property type="project" value="TreeGrafter"/>
</dbReference>
<dbReference type="InterPro" id="IPR049900">
    <property type="entry name" value="PKS_mFAS_DH"/>
</dbReference>
<dbReference type="PANTHER" id="PTHR43775:SF21">
    <property type="entry name" value="NON-REDUCING POLYKETIDE SYNTHASE AUSA-RELATED"/>
    <property type="match status" value="1"/>
</dbReference>
<dbReference type="GO" id="GO:0004315">
    <property type="term" value="F:3-oxoacyl-[acyl-carrier-protein] synthase activity"/>
    <property type="evidence" value="ECO:0007669"/>
    <property type="project" value="InterPro"/>
</dbReference>
<dbReference type="PROSITE" id="PS50075">
    <property type="entry name" value="CARRIER"/>
    <property type="match status" value="1"/>
</dbReference>
<dbReference type="Gene3D" id="3.40.366.10">
    <property type="entry name" value="Malonyl-Coenzyme A Acyl Carrier Protein, domain 2"/>
    <property type="match status" value="3"/>
</dbReference>
<name>A0A8H3EY91_9LECA</name>
<dbReference type="SUPFAM" id="SSF55048">
    <property type="entry name" value="Probable ACP-binding domain of malonyl-CoA ACP transacylase"/>
    <property type="match status" value="1"/>
</dbReference>
<evidence type="ECO:0000313" key="12">
    <source>
        <dbReference type="EMBL" id="CAF9913830.1"/>
    </source>
</evidence>
<dbReference type="OrthoDB" id="429813at2759"/>
<proteinExistence type="predicted"/>
<dbReference type="InterPro" id="IPR013217">
    <property type="entry name" value="Methyltransf_12"/>
</dbReference>
<dbReference type="InterPro" id="IPR014031">
    <property type="entry name" value="Ketoacyl_synth_C"/>
</dbReference>
<dbReference type="InterPro" id="IPR029063">
    <property type="entry name" value="SAM-dependent_MTases_sf"/>
</dbReference>
<dbReference type="InterPro" id="IPR029058">
    <property type="entry name" value="AB_hydrolase_fold"/>
</dbReference>
<feature type="domain" description="Ketosynthase family 3 (KS3)" evidence="10">
    <location>
        <begin position="419"/>
        <end position="842"/>
    </location>
</feature>
<sequence>MASHHEELPSMAVFSPQSKAPKESYLDELRSYLCGKVELRPLLDGIENLPQIWSIFARNNSDIAALTQGTRYTRALSDWITNGNSAGISNVMSGILSLPLLTIIQVVQYFQFLELKRLRHCDFMERLRDRGGIQGYCGGLMPAVAIASQCICNKRRVVVSKTPLGGVIGSLNRNVDSGIYTGSADETEVVANAVKAMGIALGVGAYGELGDDENETGATTMVVRLKQEGQGKEIIKDFPDAHISAITDPKTVSIVGSAKSLAEIQKRVKASGMQTQAMHIRGKVHNPENAGLAQELCTLCDQHEELLLPDASQLTAPLRSNKTGAKLSEGSLTHEAIETILASCCQWYDLLNGVAKDLANSGVKSHLFASFGIGDCVPLTPFHQAGLQITKLDVLSFIKALMPPLLPVSEKNHQYAYPADAVAVVGMACRLPGANSVEELWDLISAGGSTAKPVPEDRIDIAHSFRAMQDQKWAAKQQWWGNFISDIAGFDHSFFRMSPREAASMDPQQRVLLETAYQAMESSGYLGSHRRESGDPVGVFLGASFVEYLDNTSANPPTAYTSTGTIRAFLSGKISYHFGWTGPSEILDTACSSSLVAINRACKAIQNQECDIALTGGVNLITGIHNYLDLAKAGFLSPTGQCKPFDASADGYCRSEGAGLVVLKRLNQALSDGDQVLGVITGASTNQGGLSPSLTIPHSAQQVKLYQNILHQAGMKPEQVSYCETHGTGTQAGDPLEIASVREVFGSPQRQHSMHIGSIKGNMGHCETAAGVAGLLKALVMVNKAAIPPLASHNSLNPKIPALEPDKLSIAPGLEKWEASPRAALVNSYGAAGSNSAVLLCQAPEGDNGPATSTTSTQQTYPIILSAASKSSLLMNATNLSDYLSKSLPKRAIADVAYTLVDRRKRHPIQWTTSASSIDELVTSLGSLQDISDAPQPKKVVLTFSGQSRQSIALNRDWYDAFPLFRHYVDVCDHTLQQSGFPSCKSAIFDKEPARDVVPLQCAMFAVQYAAAMSWIACGLEVAAVIGHSFGELTALAVSGTLSLEDALKLVATRATLMQSKWGPHKGTMLLISATTDIVSDIIAGTKDVEIACHNAPTSQVVVGTQLAISEIEKLLENKTEFRGIQSQRLNVTHGFHSQFTEPLLDDLSKTADSLVFREPSIPLESCHSTELNHVGPNRIAQHTREPVFFYHAVRRLEQRLGSCVWLEAGFDSPIIAMTKRAAEFPEKHKFRDMKSPSGNNTADTLAAATIDIWRNGATSSFWGFHPLHETKIKQVWTPPYSFDRTSHWMPYTDHALEMSKVQSVIGNSEPVIAESKQPPRLVEPRTKPDEEGQYKMNTQARRYIDIVSGHAVVGRPLCPAAMYMECAIMAAQLSLGKIEGQAPWFEDLTFEAPLGVDGDRDTTVVLERNDSKKGWSFVTRSVNKTDPKRKPVLHAKGEFGFTPTTQLHRYERLVTDRMRHLKQSDTETLRSKRAYGLFSRIVRYAELMKGISSITLGDSEASAVIDVPLGASTQDSLATGLCDCVALDAFIQVVGLLINSSEHCNEDEVFVATGVENFSMSLASNFDHCRAWTVFAMFHPTGNGKAMGDVFVLTRDNVLVMTIMGVQFTKLPIARLEKMLDSANPKSHEASTSKATVKPVQPDLTIPSSIGSSLDQSDDSEEDNLQTPISGATSVDCESETPADNGAIKKLKALIASYVGIAEDNILDESNIADLGVDSLAATELADEISNDFSKEVDGGELPVMTFGELCALVAPQAVVKAAKPKKSAPTVKQNSTIESSQSSGESKGSAATSEPPSRPSLATSDTSSIQADPIHILSQCDAMFQASAAKLGFANYWTAVAPKQNELVLAYIGEEFKKLHLDLWAAKPGTTLPPVNHLPKHAKVVQRLWDILADHGIVYNYEATRVRSSKPLPTSSAAALLKENITSFPEYANENRLMSVTAPHFADGLMGKTDHINLLFGSQNGQDCLNDFYNNSPQLAVMTDHLINFFGQLLRDGSIDGPIRILEVGGGFGGTTRRLAETLAKSGRPVEYTFTDISSMLVKEARKKFANYPWMDFQSLNLEKDIPAALQGKYDIAIGTNVVHATSNVVTSTKRMRSLLRKGGFIVLSEVTRIVDWYDLVYGLLDGWWAFKDSRTYPLQPVEDWVKDLKEAGFETASYSRGDTEESNTQQLIIGSTKPSKVLPTSGPSNPRLNQSYRLKTMPYKVIDDTEILADVFFPETPAPAKAMPIALMIHGGGFMTLSKTAIRPYQTQFLLDNGYLPVSIDFRLCPEIDLIAGPMTDVRDALGWVRNKLPAIAQAQGVKIDPSKVVAVGWSTGGHLAMTTAWTCEEIGEEPPTAILSFYGPTDFGSADIDRRRAEQYPERSMSFERIRKSLPTKPITSYNSATGTDSTNLGWVRPGDPRSELVLSLFKESHGLRVMLNGLSDTALSTPPPEWKIEAISPMAQLKAGRYKVPTFVIHGDKDEIAPFRDSERFVEELKGNGVKTGLQKVKGAKHIHDLALREGKEGWKDGVEVGYRFIFGVVGM</sequence>
<dbReference type="PROSITE" id="PS00606">
    <property type="entry name" value="KS3_1"/>
    <property type="match status" value="1"/>
</dbReference>
<comment type="pathway">
    <text evidence="1">Secondary metabolite biosynthesis; terpenoid biosynthesis.</text>
</comment>
<evidence type="ECO:0000256" key="8">
    <source>
        <dbReference type="SAM" id="MobiDB-lite"/>
    </source>
</evidence>
<dbReference type="InterPro" id="IPR020841">
    <property type="entry name" value="PKS_Beta-ketoAc_synthase_dom"/>
</dbReference>
<organism evidence="12 13">
    <name type="scientific">Heterodermia speciosa</name>
    <dbReference type="NCBI Taxonomy" id="116794"/>
    <lineage>
        <taxon>Eukaryota</taxon>
        <taxon>Fungi</taxon>
        <taxon>Dikarya</taxon>
        <taxon>Ascomycota</taxon>
        <taxon>Pezizomycotina</taxon>
        <taxon>Lecanoromycetes</taxon>
        <taxon>OSLEUM clade</taxon>
        <taxon>Lecanoromycetidae</taxon>
        <taxon>Caliciales</taxon>
        <taxon>Physciaceae</taxon>
        <taxon>Heterodermia</taxon>
    </lineage>
</organism>
<dbReference type="Pfam" id="PF20434">
    <property type="entry name" value="BD-FAE"/>
    <property type="match status" value="1"/>
</dbReference>
<reference evidence="12" key="1">
    <citation type="submission" date="2021-03" db="EMBL/GenBank/DDBJ databases">
        <authorList>
            <person name="Tagirdzhanova G."/>
        </authorList>
    </citation>
    <scope>NUCLEOTIDE SEQUENCE</scope>
</reference>
<dbReference type="InterPro" id="IPR001227">
    <property type="entry name" value="Ac_transferase_dom_sf"/>
</dbReference>
<dbReference type="InterPro" id="IPR042104">
    <property type="entry name" value="PKS_dehydratase_sf"/>
</dbReference>
<keyword evidence="13" id="KW-1185">Reference proteome</keyword>
<dbReference type="PROSITE" id="PS52019">
    <property type="entry name" value="PKS_MFAS_DH"/>
    <property type="match status" value="1"/>
</dbReference>
<feature type="active site" description="Proton donor; for dehydratase activity" evidence="7">
    <location>
        <position position="1529"/>
    </location>
</feature>
<dbReference type="Gene3D" id="1.10.1200.10">
    <property type="entry name" value="ACP-like"/>
    <property type="match status" value="1"/>
</dbReference>
<dbReference type="InterPro" id="IPR050091">
    <property type="entry name" value="PKS_NRPS_Biosynth_Enz"/>
</dbReference>
<dbReference type="SUPFAM" id="SSF52151">
    <property type="entry name" value="FabD/lysophospholipase-like"/>
    <property type="match status" value="1"/>
</dbReference>
<dbReference type="InterPro" id="IPR014030">
    <property type="entry name" value="Ketoacyl_synth_N"/>
</dbReference>
<evidence type="ECO:0000256" key="7">
    <source>
        <dbReference type="PROSITE-ProRule" id="PRU01363"/>
    </source>
</evidence>
<feature type="region of interest" description="N-terminal hotdog fold" evidence="7">
    <location>
        <begin position="1320"/>
        <end position="1447"/>
    </location>
</feature>
<dbReference type="Pfam" id="PF22621">
    <property type="entry name" value="CurL-like_PKS_C"/>
    <property type="match status" value="1"/>
</dbReference>
<evidence type="ECO:0008006" key="14">
    <source>
        <dbReference type="Google" id="ProtNLM"/>
    </source>
</evidence>
<dbReference type="Pfam" id="PF00698">
    <property type="entry name" value="Acyl_transf_1"/>
    <property type="match status" value="1"/>
</dbReference>
<dbReference type="InterPro" id="IPR049551">
    <property type="entry name" value="PKS_DH_C"/>
</dbReference>
<evidence type="ECO:0000256" key="3">
    <source>
        <dbReference type="ARBA" id="ARBA00022553"/>
    </source>
</evidence>
<dbReference type="InterPro" id="IPR016035">
    <property type="entry name" value="Acyl_Trfase/lysoPLipase"/>
</dbReference>
<evidence type="ECO:0000313" key="13">
    <source>
        <dbReference type="Proteomes" id="UP000664521"/>
    </source>
</evidence>
<feature type="active site" description="Proton acceptor; for dehydratase activity" evidence="7">
    <location>
        <position position="1351"/>
    </location>
</feature>
<dbReference type="InterPro" id="IPR006162">
    <property type="entry name" value="Ppantetheine_attach_site"/>
</dbReference>
<evidence type="ECO:0000256" key="5">
    <source>
        <dbReference type="ARBA" id="ARBA00022679"/>
    </source>
</evidence>
<dbReference type="Gene3D" id="3.40.50.150">
    <property type="entry name" value="Vaccinia Virus protein VP39"/>
    <property type="match status" value="1"/>
</dbReference>
<dbReference type="InterPro" id="IPR036736">
    <property type="entry name" value="ACP-like_sf"/>
</dbReference>
<dbReference type="InterPro" id="IPR041068">
    <property type="entry name" value="HTH_51"/>
</dbReference>
<keyword evidence="3" id="KW-0597">Phosphoprotein</keyword>
<dbReference type="PANTHER" id="PTHR43775">
    <property type="entry name" value="FATTY ACID SYNTHASE"/>
    <property type="match status" value="1"/>
</dbReference>
<dbReference type="Proteomes" id="UP000664521">
    <property type="component" value="Unassembled WGS sequence"/>
</dbReference>
<dbReference type="Gene3D" id="3.40.47.10">
    <property type="match status" value="1"/>
</dbReference>
<protein>
    <recommendedName>
        <fullName evidence="14">Polyketide synthase</fullName>
    </recommendedName>
</protein>
<dbReference type="GO" id="GO:0032259">
    <property type="term" value="P:methylation"/>
    <property type="evidence" value="ECO:0007669"/>
    <property type="project" value="UniProtKB-KW"/>
</dbReference>
<dbReference type="SUPFAM" id="SSF53335">
    <property type="entry name" value="S-adenosyl-L-methionine-dependent methyltransferases"/>
    <property type="match status" value="1"/>
</dbReference>
<dbReference type="Pfam" id="PF02801">
    <property type="entry name" value="Ketoacyl-synt_C"/>
    <property type="match status" value="1"/>
</dbReference>
<feature type="region of interest" description="Disordered" evidence="8">
    <location>
        <begin position="1765"/>
        <end position="1808"/>
    </location>
</feature>
<evidence type="ECO:0000259" key="11">
    <source>
        <dbReference type="PROSITE" id="PS52019"/>
    </source>
</evidence>
<dbReference type="Pfam" id="PF08242">
    <property type="entry name" value="Methyltransf_12"/>
    <property type="match status" value="1"/>
</dbReference>
<evidence type="ECO:0000256" key="1">
    <source>
        <dbReference type="ARBA" id="ARBA00004721"/>
    </source>
</evidence>
<dbReference type="PROSITE" id="PS00012">
    <property type="entry name" value="PHOSPHOPANTETHEINE"/>
    <property type="match status" value="1"/>
</dbReference>
<dbReference type="Pfam" id="PF00550">
    <property type="entry name" value="PP-binding"/>
    <property type="match status" value="1"/>
</dbReference>
<dbReference type="SUPFAM" id="SSF53901">
    <property type="entry name" value="Thiolase-like"/>
    <property type="match status" value="1"/>
</dbReference>
<evidence type="ECO:0000256" key="2">
    <source>
        <dbReference type="ARBA" id="ARBA00022450"/>
    </source>
</evidence>
<gene>
    <name evidence="12" type="ORF">HETSPECPRED_001672</name>
</gene>
<keyword evidence="4" id="KW-0489">Methyltransferase</keyword>
<dbReference type="Gene3D" id="3.40.50.1820">
    <property type="entry name" value="alpha/beta hydrolase"/>
    <property type="match status" value="1"/>
</dbReference>
<dbReference type="CDD" id="cd00833">
    <property type="entry name" value="PKS"/>
    <property type="match status" value="1"/>
</dbReference>
<dbReference type="Pfam" id="PF14765">
    <property type="entry name" value="PS-DH"/>
    <property type="match status" value="1"/>
</dbReference>
<dbReference type="InterPro" id="IPR049552">
    <property type="entry name" value="PKS_DH_N"/>
</dbReference>
<dbReference type="InterPro" id="IPR001375">
    <property type="entry name" value="Peptidase_S9_cat"/>
</dbReference>
<evidence type="ECO:0000259" key="10">
    <source>
        <dbReference type="PROSITE" id="PS52004"/>
    </source>
</evidence>
<dbReference type="Pfam" id="PF21089">
    <property type="entry name" value="PKS_DH_N"/>
    <property type="match status" value="1"/>
</dbReference>
<dbReference type="InterPro" id="IPR016039">
    <property type="entry name" value="Thiolase-like"/>
</dbReference>
<keyword evidence="2" id="KW-0596">Phosphopantetheine</keyword>
<dbReference type="Gene3D" id="3.30.70.3290">
    <property type="match status" value="1"/>
</dbReference>
<dbReference type="Pfam" id="PF00326">
    <property type="entry name" value="Peptidase_S9"/>
    <property type="match status" value="1"/>
</dbReference>
<evidence type="ECO:0000256" key="4">
    <source>
        <dbReference type="ARBA" id="ARBA00022603"/>
    </source>
</evidence>
<dbReference type="PROSITE" id="PS52004">
    <property type="entry name" value="KS3_2"/>
    <property type="match status" value="1"/>
</dbReference>
<dbReference type="Pfam" id="PF18558">
    <property type="entry name" value="HTH_51"/>
    <property type="match status" value="1"/>
</dbReference>
<dbReference type="Gene3D" id="3.10.129.110">
    <property type="entry name" value="Polyketide synthase dehydratase"/>
    <property type="match status" value="1"/>
</dbReference>
<feature type="compositionally biased region" description="Polar residues" evidence="8">
    <location>
        <begin position="1792"/>
        <end position="1808"/>
    </location>
</feature>
<feature type="compositionally biased region" description="Low complexity" evidence="8">
    <location>
        <begin position="1765"/>
        <end position="1791"/>
    </location>
</feature>
<dbReference type="GO" id="GO:0044550">
    <property type="term" value="P:secondary metabolite biosynthetic process"/>
    <property type="evidence" value="ECO:0007669"/>
    <property type="project" value="TreeGrafter"/>
</dbReference>
<dbReference type="InterPro" id="IPR049492">
    <property type="entry name" value="BD-FAE-like_dom"/>
</dbReference>
<dbReference type="InterPro" id="IPR014043">
    <property type="entry name" value="Acyl_transferase_dom"/>
</dbReference>